<evidence type="ECO:0000313" key="2">
    <source>
        <dbReference type="EMBL" id="GAA3832409.1"/>
    </source>
</evidence>
<sequence length="632" mass="68601">MAEDADTNVPPTRGQLSAQARRLAAGAPATDSGRAAGAWDSTDNPERAWADGTPNVYNRPDPATYDENARDFGPLQNPASAVRDVRPPPSPPPLPRSDLVWEPGSLGDLNALPEADRQQAMWRIHSMVYDLPGARGTLIGDPGKIGGSWLEAPFAVRSQGAADLERAAFARRLRLSMPLQARNDIVPLIGVEAELRALPTAELKRSALTAIQELATNGPAVSDTEFEVAGTQLDDLRARRLGDNQALVYRHVVSPWGQDRPAIQLVAISERLDSALADTAAQRLSRPEGRVVYRILNADRSPTRHRAMQVLTVQGPAQVDDAAVAERVQALKTRTQAAPHQQGQRSLRYSVATTINGKTVEGADVVPVASRVAAIRDGQAAAAPARPAASPRSSAEAFESALARWLPSERAYDLRLSRGVQNDLQALPVNVKTAVARNLADLTVNGPRDTDRRATSAARPASTPRDVDFRGFRPRYVGENPQQPTHQIIYRTVQPQTYRLVAGRRIPDSRPIIHIAAVLPHPAPNAAQIVADRSRMRSAAWQANLQGTNRQMTIGPHLQPETPTRETREGDEQLAERADEKRAEVMKTKSRTWAAQLRSATTDGPTGPASSQRASTAQPAPPRHQARNPRTR</sequence>
<feature type="compositionally biased region" description="Basic and acidic residues" evidence="1">
    <location>
        <begin position="563"/>
        <end position="587"/>
    </location>
</feature>
<organism evidence="2 3">
    <name type="scientific">Sphaerisporangium flaviroseum</name>
    <dbReference type="NCBI Taxonomy" id="509199"/>
    <lineage>
        <taxon>Bacteria</taxon>
        <taxon>Bacillati</taxon>
        <taxon>Actinomycetota</taxon>
        <taxon>Actinomycetes</taxon>
        <taxon>Streptosporangiales</taxon>
        <taxon>Streptosporangiaceae</taxon>
        <taxon>Sphaerisporangium</taxon>
    </lineage>
</organism>
<accession>A0ABP7J2M1</accession>
<dbReference type="Proteomes" id="UP001500888">
    <property type="component" value="Unassembled WGS sequence"/>
</dbReference>
<evidence type="ECO:0000313" key="3">
    <source>
        <dbReference type="Proteomes" id="UP001500888"/>
    </source>
</evidence>
<comment type="caution">
    <text evidence="2">The sequence shown here is derived from an EMBL/GenBank/DDBJ whole genome shotgun (WGS) entry which is preliminary data.</text>
</comment>
<feature type="region of interest" description="Disordered" evidence="1">
    <location>
        <begin position="546"/>
        <end position="632"/>
    </location>
</feature>
<dbReference type="EMBL" id="BAAAZR010000031">
    <property type="protein sequence ID" value="GAA3832409.1"/>
    <property type="molecule type" value="Genomic_DNA"/>
</dbReference>
<feature type="compositionally biased region" description="Low complexity" evidence="1">
    <location>
        <begin position="14"/>
        <end position="29"/>
    </location>
</feature>
<name>A0ABP7J2M1_9ACTN</name>
<gene>
    <name evidence="2" type="ORF">GCM10022226_62040</name>
</gene>
<feature type="compositionally biased region" description="Low complexity" evidence="1">
    <location>
        <begin position="455"/>
        <end position="464"/>
    </location>
</feature>
<feature type="compositionally biased region" description="Polar residues" evidence="1">
    <location>
        <begin position="598"/>
        <end position="618"/>
    </location>
</feature>
<reference evidence="3" key="1">
    <citation type="journal article" date="2019" name="Int. J. Syst. Evol. Microbiol.">
        <title>The Global Catalogue of Microorganisms (GCM) 10K type strain sequencing project: providing services to taxonomists for standard genome sequencing and annotation.</title>
        <authorList>
            <consortium name="The Broad Institute Genomics Platform"/>
            <consortium name="The Broad Institute Genome Sequencing Center for Infectious Disease"/>
            <person name="Wu L."/>
            <person name="Ma J."/>
        </authorList>
    </citation>
    <scope>NUCLEOTIDE SEQUENCE [LARGE SCALE GENOMIC DNA]</scope>
    <source>
        <strain evidence="3">JCM 16908</strain>
    </source>
</reference>
<proteinExistence type="predicted"/>
<feature type="region of interest" description="Disordered" evidence="1">
    <location>
        <begin position="1"/>
        <end position="100"/>
    </location>
</feature>
<keyword evidence="3" id="KW-1185">Reference proteome</keyword>
<feature type="region of interest" description="Disordered" evidence="1">
    <location>
        <begin position="444"/>
        <end position="471"/>
    </location>
</feature>
<protein>
    <submittedName>
        <fullName evidence="2">Uncharacterized protein</fullName>
    </submittedName>
</protein>
<evidence type="ECO:0000256" key="1">
    <source>
        <dbReference type="SAM" id="MobiDB-lite"/>
    </source>
</evidence>
<dbReference type="RefSeq" id="WP_344948217.1">
    <property type="nucleotide sequence ID" value="NZ_BAAAZR010000031.1"/>
</dbReference>